<sequence length="855" mass="92583">MSTHHGFIKEFPFIRVDAFNGDPAELNPYTGRAPHFYLLTHAHTDHIGGLNSPHFHGQIYATPITKQLVLDTMEAADRVRFEELGSRIRRKRKFANLFKVKVAPRPSGSSSARPSGRGAGIDRIKEIPLNTRVELTGPDDVPVTVTALDANHCPGSCMFLIEGLVDGVQRAVLVTGDVRIEPWWLDALNHNPLVAPYLPSATGGEHRATKPLDCIYLDTSNVLLNEELLTKDEAVAAAVELMAQYPPYTRFFLNAWTWGYEELLKGVHTHFGEEIHLDWYKHRLYTSAPFRDADPLLATLGTTSSFPSACTSRAVTAPSPSLHAHPTSPPSAGPSRAPARPQPLRFHACERRWKCDLVWQDGLGCFAWDAQHVPSLRGPKKLKRPGSGETLPREEGGGARVVYVNPGEMPRWRWEAYEGEIVPLARHSSLPELQSLVALFRPQTLYPLTSTDDDPVSPAHQYISLPSLFGPLLAPGGEARLRLEAETYRRQVIAQRRRRGTRMVEPSEPTPSHGEDDDLVEPRWVTEMSKKGLNVEGGWDVLDEVVGWAQRLAKGERAPSASPKKKRRRSETPPRVDILELCDSEDDDGGDGRIALAAALARQLSYGASSPPRARARPSELHLSGVAPYPEGETPSPFLARRPPPPHPRDITPEDAVVPAAPTSRVPASSAALPVRKSVTFSSPSRRHGMAARWSTSTMSSAPGASRPLPPSPPTTTASSSSAPSSHRFRLLGAAPPAPPAKATLPSPAAPAPAPASSRPPRARPPLATRAARQAAIACLHRQLRGLIAPQGGAVVPFAAGDPRLQGKRALAPARVGLRVDAVKENVAAGPGGVGRGRAWDSPTSFRTVSATASP</sequence>
<keyword evidence="2" id="KW-0378">Hydrolase</keyword>
<keyword evidence="1" id="KW-0540">Nuclease</keyword>
<dbReference type="GO" id="GO:0006303">
    <property type="term" value="P:double-strand break repair via nonhomologous end joining"/>
    <property type="evidence" value="ECO:0007669"/>
    <property type="project" value="TreeGrafter"/>
</dbReference>
<dbReference type="EMBL" id="SOZI01000022">
    <property type="protein sequence ID" value="TNY22667.1"/>
    <property type="molecule type" value="Genomic_DNA"/>
</dbReference>
<dbReference type="Gene3D" id="3.60.15.10">
    <property type="entry name" value="Ribonuclease Z/Hydroxyacylglutathione hydrolase-like"/>
    <property type="match status" value="1"/>
</dbReference>
<proteinExistence type="predicted"/>
<dbReference type="AlphaFoldDB" id="A0A5C5G0Q5"/>
<feature type="region of interest" description="Disordered" evidence="4">
    <location>
        <begin position="496"/>
        <end position="518"/>
    </location>
</feature>
<feature type="region of interest" description="Disordered" evidence="4">
    <location>
        <begin position="624"/>
        <end position="655"/>
    </location>
</feature>
<dbReference type="PANTHER" id="PTHR23240:SF8">
    <property type="entry name" value="PROTEIN ARTEMIS"/>
    <property type="match status" value="1"/>
</dbReference>
<evidence type="ECO:0000256" key="1">
    <source>
        <dbReference type="ARBA" id="ARBA00022722"/>
    </source>
</evidence>
<comment type="caution">
    <text evidence="5">The sequence shown here is derived from an EMBL/GenBank/DDBJ whole genome shotgun (WGS) entry which is preliminary data.</text>
</comment>
<evidence type="ECO:0000256" key="3">
    <source>
        <dbReference type="ARBA" id="ARBA00022839"/>
    </source>
</evidence>
<evidence type="ECO:0000256" key="2">
    <source>
        <dbReference type="ARBA" id="ARBA00022801"/>
    </source>
</evidence>
<evidence type="ECO:0000313" key="5">
    <source>
        <dbReference type="EMBL" id="TNY22667.1"/>
    </source>
</evidence>
<feature type="compositionally biased region" description="Acidic residues" evidence="4">
    <location>
        <begin position="580"/>
        <end position="589"/>
    </location>
</feature>
<dbReference type="GO" id="GO:0035312">
    <property type="term" value="F:5'-3' DNA exonuclease activity"/>
    <property type="evidence" value="ECO:0007669"/>
    <property type="project" value="TreeGrafter"/>
</dbReference>
<feature type="region of interest" description="Disordered" evidence="4">
    <location>
        <begin position="553"/>
        <end position="590"/>
    </location>
</feature>
<feature type="compositionally biased region" description="Polar residues" evidence="4">
    <location>
        <begin position="842"/>
        <end position="855"/>
    </location>
</feature>
<dbReference type="InterPro" id="IPR036866">
    <property type="entry name" value="RibonucZ/Hydroxyglut_hydro"/>
</dbReference>
<keyword evidence="6" id="KW-1185">Reference proteome</keyword>
<dbReference type="Proteomes" id="UP000311382">
    <property type="component" value="Unassembled WGS sequence"/>
</dbReference>
<organism evidence="5 6">
    <name type="scientific">Rhodotorula diobovata</name>
    <dbReference type="NCBI Taxonomy" id="5288"/>
    <lineage>
        <taxon>Eukaryota</taxon>
        <taxon>Fungi</taxon>
        <taxon>Dikarya</taxon>
        <taxon>Basidiomycota</taxon>
        <taxon>Pucciniomycotina</taxon>
        <taxon>Microbotryomycetes</taxon>
        <taxon>Sporidiobolales</taxon>
        <taxon>Sporidiobolaceae</taxon>
        <taxon>Rhodotorula</taxon>
    </lineage>
</organism>
<keyword evidence="3" id="KW-0269">Exonuclease</keyword>
<dbReference type="GO" id="GO:0000723">
    <property type="term" value="P:telomere maintenance"/>
    <property type="evidence" value="ECO:0007669"/>
    <property type="project" value="TreeGrafter"/>
</dbReference>
<feature type="region of interest" description="Disordered" evidence="4">
    <location>
        <begin position="679"/>
        <end position="770"/>
    </location>
</feature>
<gene>
    <name evidence="5" type="ORF">DMC30DRAFT_445127</name>
</gene>
<reference evidence="5 6" key="1">
    <citation type="submission" date="2019-03" db="EMBL/GenBank/DDBJ databases">
        <title>Rhodosporidium diobovatum UCD-FST 08-225 genome sequencing, assembly, and annotation.</title>
        <authorList>
            <person name="Fakankun I.U."/>
            <person name="Fristensky B."/>
            <person name="Levin D.B."/>
        </authorList>
    </citation>
    <scope>NUCLEOTIDE SEQUENCE [LARGE SCALE GENOMIC DNA]</scope>
    <source>
        <strain evidence="5 6">UCD-FST 08-225</strain>
    </source>
</reference>
<dbReference type="SUPFAM" id="SSF56281">
    <property type="entry name" value="Metallo-hydrolase/oxidoreductase"/>
    <property type="match status" value="1"/>
</dbReference>
<dbReference type="PANTHER" id="PTHR23240">
    <property type="entry name" value="DNA CROSS-LINK REPAIR PROTEIN PSO2/SNM1-RELATED"/>
    <property type="match status" value="1"/>
</dbReference>
<feature type="region of interest" description="Disordered" evidence="4">
    <location>
        <begin position="830"/>
        <end position="855"/>
    </location>
</feature>
<evidence type="ECO:0000256" key="4">
    <source>
        <dbReference type="SAM" id="MobiDB-lite"/>
    </source>
</evidence>
<evidence type="ECO:0000313" key="6">
    <source>
        <dbReference type="Proteomes" id="UP000311382"/>
    </source>
</evidence>
<protein>
    <recommendedName>
        <fullName evidence="7">DNA repair metallo-beta-lactamase domain-containing protein</fullName>
    </recommendedName>
</protein>
<dbReference type="GO" id="GO:0003684">
    <property type="term" value="F:damaged DNA binding"/>
    <property type="evidence" value="ECO:0007669"/>
    <property type="project" value="TreeGrafter"/>
</dbReference>
<evidence type="ECO:0008006" key="7">
    <source>
        <dbReference type="Google" id="ProtNLM"/>
    </source>
</evidence>
<feature type="region of interest" description="Disordered" evidence="4">
    <location>
        <begin position="317"/>
        <end position="341"/>
    </location>
</feature>
<dbReference type="OrthoDB" id="5561659at2759"/>
<name>A0A5C5G0Q5_9BASI</name>
<dbReference type="GO" id="GO:0036297">
    <property type="term" value="P:interstrand cross-link repair"/>
    <property type="evidence" value="ECO:0007669"/>
    <property type="project" value="TreeGrafter"/>
</dbReference>
<feature type="compositionally biased region" description="Low complexity" evidence="4">
    <location>
        <begin position="715"/>
        <end position="726"/>
    </location>
</feature>
<feature type="compositionally biased region" description="Low complexity" evidence="4">
    <location>
        <begin position="755"/>
        <end position="770"/>
    </location>
</feature>
<dbReference type="STRING" id="5288.A0A5C5G0Q5"/>
<accession>A0A5C5G0Q5</accession>